<evidence type="ECO:0000313" key="2">
    <source>
        <dbReference type="Proteomes" id="UP001215598"/>
    </source>
</evidence>
<proteinExistence type="predicted"/>
<organism evidence="1 2">
    <name type="scientific">Mycena metata</name>
    <dbReference type="NCBI Taxonomy" id="1033252"/>
    <lineage>
        <taxon>Eukaryota</taxon>
        <taxon>Fungi</taxon>
        <taxon>Dikarya</taxon>
        <taxon>Basidiomycota</taxon>
        <taxon>Agaricomycotina</taxon>
        <taxon>Agaricomycetes</taxon>
        <taxon>Agaricomycetidae</taxon>
        <taxon>Agaricales</taxon>
        <taxon>Marasmiineae</taxon>
        <taxon>Mycenaceae</taxon>
        <taxon>Mycena</taxon>
    </lineage>
</organism>
<dbReference type="EMBL" id="JARKIB010000126">
    <property type="protein sequence ID" value="KAJ7735488.1"/>
    <property type="molecule type" value="Genomic_DNA"/>
</dbReference>
<sequence length="251" mass="27386">MHLANMHIDGFAVVAGELASYVQRQPSFEDVHKKSALNLVRKPSFYLKHTHLLGMPSCAHSNASHWTLPSSFLRNCRGASPESCRRWNTRPSPHPTCSRAPIPEPRAVSLECLTPVCPAYAASTVRCRQQPAPATLLPSTLVPYTFVDAFLTARALSCGTNGPASAQSPTFPSLSVPKTLNSILIALIDVEPLVVALRNVKTLHPPRFSCSSRCVRKLRITCGTSCPAVPRLVLRRFQVREEATSSSPARP</sequence>
<dbReference type="Proteomes" id="UP001215598">
    <property type="component" value="Unassembled WGS sequence"/>
</dbReference>
<protein>
    <submittedName>
        <fullName evidence="1">Uncharacterized protein</fullName>
    </submittedName>
</protein>
<name>A0AAD7I5C7_9AGAR</name>
<accession>A0AAD7I5C7</accession>
<keyword evidence="2" id="KW-1185">Reference proteome</keyword>
<dbReference type="AlphaFoldDB" id="A0AAD7I5C7"/>
<evidence type="ECO:0000313" key="1">
    <source>
        <dbReference type="EMBL" id="KAJ7735488.1"/>
    </source>
</evidence>
<gene>
    <name evidence="1" type="ORF">B0H16DRAFT_1765074</name>
</gene>
<reference evidence="1" key="1">
    <citation type="submission" date="2023-03" db="EMBL/GenBank/DDBJ databases">
        <title>Massive genome expansion in bonnet fungi (Mycena s.s.) driven by repeated elements and novel gene families across ecological guilds.</title>
        <authorList>
            <consortium name="Lawrence Berkeley National Laboratory"/>
            <person name="Harder C.B."/>
            <person name="Miyauchi S."/>
            <person name="Viragh M."/>
            <person name="Kuo A."/>
            <person name="Thoen E."/>
            <person name="Andreopoulos B."/>
            <person name="Lu D."/>
            <person name="Skrede I."/>
            <person name="Drula E."/>
            <person name="Henrissat B."/>
            <person name="Morin E."/>
            <person name="Kohler A."/>
            <person name="Barry K."/>
            <person name="LaButti K."/>
            <person name="Morin E."/>
            <person name="Salamov A."/>
            <person name="Lipzen A."/>
            <person name="Mereny Z."/>
            <person name="Hegedus B."/>
            <person name="Baldrian P."/>
            <person name="Stursova M."/>
            <person name="Weitz H."/>
            <person name="Taylor A."/>
            <person name="Grigoriev I.V."/>
            <person name="Nagy L.G."/>
            <person name="Martin F."/>
            <person name="Kauserud H."/>
        </authorList>
    </citation>
    <scope>NUCLEOTIDE SEQUENCE</scope>
    <source>
        <strain evidence="1">CBHHK182m</strain>
    </source>
</reference>
<comment type="caution">
    <text evidence="1">The sequence shown here is derived from an EMBL/GenBank/DDBJ whole genome shotgun (WGS) entry which is preliminary data.</text>
</comment>